<feature type="domain" description="RPW8" evidence="5">
    <location>
        <begin position="1"/>
        <end position="154"/>
    </location>
</feature>
<dbReference type="PANTHER" id="PTHR36766">
    <property type="entry name" value="PLANT BROAD-SPECTRUM MILDEW RESISTANCE PROTEIN RPW8"/>
    <property type="match status" value="1"/>
</dbReference>
<keyword evidence="3" id="KW-0677">Repeat</keyword>
<dbReference type="Gene3D" id="3.40.50.300">
    <property type="entry name" value="P-loop containing nucleotide triphosphate hydrolases"/>
    <property type="match status" value="1"/>
</dbReference>
<dbReference type="OrthoDB" id="2016095at2759"/>
<dbReference type="EMBL" id="WJXA01000008">
    <property type="protein sequence ID" value="KAF7135748.1"/>
    <property type="molecule type" value="Genomic_DNA"/>
</dbReference>
<evidence type="ECO:0000256" key="3">
    <source>
        <dbReference type="ARBA" id="ARBA00022737"/>
    </source>
</evidence>
<dbReference type="Gene3D" id="1.10.8.430">
    <property type="entry name" value="Helical domain of apoptotic protease-activating factors"/>
    <property type="match status" value="1"/>
</dbReference>
<evidence type="ECO:0000313" key="6">
    <source>
        <dbReference type="EMBL" id="KAF7135748.1"/>
    </source>
</evidence>
<dbReference type="Gene3D" id="1.10.10.10">
    <property type="entry name" value="Winged helix-like DNA-binding domain superfamily/Winged helix DNA-binding domain"/>
    <property type="match status" value="1"/>
</dbReference>
<protein>
    <recommendedName>
        <fullName evidence="5">RPW8 domain-containing protein</fullName>
    </recommendedName>
</protein>
<dbReference type="InterPro" id="IPR032675">
    <property type="entry name" value="LRR_dom_sf"/>
</dbReference>
<evidence type="ECO:0000259" key="5">
    <source>
        <dbReference type="PROSITE" id="PS51153"/>
    </source>
</evidence>
<dbReference type="PRINTS" id="PR00364">
    <property type="entry name" value="DISEASERSIST"/>
</dbReference>
<dbReference type="SUPFAM" id="SSF52058">
    <property type="entry name" value="L domain-like"/>
    <property type="match status" value="1"/>
</dbReference>
<evidence type="ECO:0000256" key="1">
    <source>
        <dbReference type="ARBA" id="ARBA00008894"/>
    </source>
</evidence>
<dbReference type="PROSITE" id="PS51153">
    <property type="entry name" value="RPW8"/>
    <property type="match status" value="1"/>
</dbReference>
<dbReference type="InterPro" id="IPR002182">
    <property type="entry name" value="NB-ARC"/>
</dbReference>
<dbReference type="InterPro" id="IPR027417">
    <property type="entry name" value="P-loop_NTPase"/>
</dbReference>
<dbReference type="SUPFAM" id="SSF52540">
    <property type="entry name" value="P-loop containing nucleoside triphosphate hydrolases"/>
    <property type="match status" value="1"/>
</dbReference>
<evidence type="ECO:0000256" key="2">
    <source>
        <dbReference type="ARBA" id="ARBA00022614"/>
    </source>
</evidence>
<keyword evidence="2" id="KW-0433">Leucine-rich repeat</keyword>
<name>A0A834GJW9_RHOSS</name>
<dbReference type="Proteomes" id="UP000626092">
    <property type="component" value="Unassembled WGS sequence"/>
</dbReference>
<dbReference type="GO" id="GO:0043531">
    <property type="term" value="F:ADP binding"/>
    <property type="evidence" value="ECO:0007669"/>
    <property type="project" value="InterPro"/>
</dbReference>
<dbReference type="InterPro" id="IPR036388">
    <property type="entry name" value="WH-like_DNA-bd_sf"/>
</dbReference>
<dbReference type="Pfam" id="PF05659">
    <property type="entry name" value="RPW8"/>
    <property type="match status" value="1"/>
</dbReference>
<dbReference type="InterPro" id="IPR008808">
    <property type="entry name" value="Powdery_mildew-R_dom"/>
</dbReference>
<organism evidence="6 7">
    <name type="scientific">Rhododendron simsii</name>
    <name type="common">Sims's rhododendron</name>
    <dbReference type="NCBI Taxonomy" id="118357"/>
    <lineage>
        <taxon>Eukaryota</taxon>
        <taxon>Viridiplantae</taxon>
        <taxon>Streptophyta</taxon>
        <taxon>Embryophyta</taxon>
        <taxon>Tracheophyta</taxon>
        <taxon>Spermatophyta</taxon>
        <taxon>Magnoliopsida</taxon>
        <taxon>eudicotyledons</taxon>
        <taxon>Gunneridae</taxon>
        <taxon>Pentapetalae</taxon>
        <taxon>asterids</taxon>
        <taxon>Ericales</taxon>
        <taxon>Ericaceae</taxon>
        <taxon>Ericoideae</taxon>
        <taxon>Rhodoreae</taxon>
        <taxon>Rhododendron</taxon>
    </lineage>
</organism>
<dbReference type="PANTHER" id="PTHR36766:SF3">
    <property type="entry name" value="RPW8 DOMAIN-CONTAINING PROTEIN"/>
    <property type="match status" value="1"/>
</dbReference>
<proteinExistence type="inferred from homology"/>
<comment type="caution">
    <text evidence="6">The sequence shown here is derived from an EMBL/GenBank/DDBJ whole genome shotgun (WGS) entry which is preliminary data.</text>
</comment>
<keyword evidence="7" id="KW-1185">Reference proteome</keyword>
<accession>A0A834GJW9</accession>
<comment type="similarity">
    <text evidence="1">Belongs to the disease resistance NB-LRR family.</text>
</comment>
<gene>
    <name evidence="6" type="ORF">RHSIM_Rhsim08G0104400</name>
</gene>
<dbReference type="AlphaFoldDB" id="A0A834GJW9"/>
<sequence>MPSMTPVDVGGAFLGAVFGEVFKIVEEVTIKNIEFKPHLNKLQLTLNQIAPIFEDIEKLNAVLDRPPIETKMFADKLEEGKRLVQKCAKVRRWNICAKPFYANKLIAFEKSLERFFNIEVTAQISRDSRKIQETVNVIDGRLERIETRVGGGGGVYKSNNTNGFVGCCSVPKVRGFVVGFEEPVREVKALLMSGGEQQVVVVSALGGCGKTTLAKMVCHDDEIRGMFKDNIFFVTAPKAPSLKVVIESLFERIGVQVPEFQTDEEAVYQLEDKLNQIGPYPILLVLDDVWSGWELLIEDLTTQIPEIKILVTSRFVFPRFESTYKLKLLGDKDAMALFRHSAFPKDGRSSIPDGLVDKIVRDCGGFPLALEVVGRSLRGQPMEIWKRTLKQWSEGKSIFSSDSNKEILIRLLSSVNSLDAMYKERYLDLASFPEDRRIPAMALIDMWVGLYNLDEDDEAAIAILHDLSMWRLVDQVGTRKEASEISGYYNEHFVTQHDLLRQLAIHQCSQEELIEKRKRLIIEIDGNDFPKRWIEQGQHSICPRLVSISTDERFSSNWHDMHLPEAEVLVLNIQARNYTLPQFMEKMDQLKVLIITKYGFSSSEIQNIRLLGYLSSLKRIRFEHVFISSISDSILKLRNLQKISFIMCEISEAFRKCTIQIPDMLPYLSEIVIDYCNDLVEFPACLCEIRSLKELSITNCHELVTIAEEFEKLENLKVLRLHACTKLLELPETIGSLKKLDFLDISDCVGMSKLPGQMGDLCGLRKIHMTGCRGLSELPLSVKGLEKLKSVTCDEETACLWQDYEDYLDDLEIHVHKEDVNLDWLHDN</sequence>
<evidence type="ECO:0000256" key="4">
    <source>
        <dbReference type="ARBA" id="ARBA00022821"/>
    </source>
</evidence>
<keyword evidence="4" id="KW-0611">Plant defense</keyword>
<dbReference type="Pfam" id="PF00931">
    <property type="entry name" value="NB-ARC"/>
    <property type="match status" value="1"/>
</dbReference>
<reference evidence="6" key="1">
    <citation type="submission" date="2019-11" db="EMBL/GenBank/DDBJ databases">
        <authorList>
            <person name="Liu Y."/>
            <person name="Hou J."/>
            <person name="Li T.-Q."/>
            <person name="Guan C.-H."/>
            <person name="Wu X."/>
            <person name="Wu H.-Z."/>
            <person name="Ling F."/>
            <person name="Zhang R."/>
            <person name="Shi X.-G."/>
            <person name="Ren J.-P."/>
            <person name="Chen E.-F."/>
            <person name="Sun J.-M."/>
        </authorList>
    </citation>
    <scope>NUCLEOTIDE SEQUENCE</scope>
    <source>
        <strain evidence="6">Adult_tree_wgs_1</strain>
        <tissue evidence="6">Leaves</tissue>
    </source>
</reference>
<evidence type="ECO:0000313" key="7">
    <source>
        <dbReference type="Proteomes" id="UP000626092"/>
    </source>
</evidence>
<dbReference type="InterPro" id="IPR042197">
    <property type="entry name" value="Apaf_helical"/>
</dbReference>
<dbReference type="GO" id="GO:0006952">
    <property type="term" value="P:defense response"/>
    <property type="evidence" value="ECO:0007669"/>
    <property type="project" value="UniProtKB-KW"/>
</dbReference>
<dbReference type="Gene3D" id="3.80.10.10">
    <property type="entry name" value="Ribonuclease Inhibitor"/>
    <property type="match status" value="1"/>
</dbReference>